<organism evidence="1 2">
    <name type="scientific">Paenibacillus lutrae</name>
    <dbReference type="NCBI Taxonomy" id="2078573"/>
    <lineage>
        <taxon>Bacteria</taxon>
        <taxon>Bacillati</taxon>
        <taxon>Bacillota</taxon>
        <taxon>Bacilli</taxon>
        <taxon>Bacillales</taxon>
        <taxon>Paenibacillaceae</taxon>
        <taxon>Paenibacillus</taxon>
    </lineage>
</organism>
<sequence>MNTQPFICLDMTSCLNNCGTTDNSSYQHGYLSSSGVSLPRENILFHTPFEFNDIPFVLFRQNYRDNMVTEGQAIQFPEARISKIHVLGASSDVNMSDYMYLKHNETLLSKEKMMLSHFASEAPFARNVCILETAGLNTLDGPLAHRTGRLWLDILHLTEPLEINQLTFEDNPCMHIFGITLER</sequence>
<comment type="caution">
    <text evidence="1">The sequence shown here is derived from an EMBL/GenBank/DDBJ whole genome shotgun (WGS) entry which is preliminary data.</text>
</comment>
<keyword evidence="2" id="KW-1185">Reference proteome</keyword>
<accession>A0A7X3FG32</accession>
<name>A0A7X3FG32_9BACL</name>
<dbReference type="AlphaFoldDB" id="A0A7X3FG32"/>
<dbReference type="EMBL" id="RHLK01000002">
    <property type="protein sequence ID" value="MVO98833.1"/>
    <property type="molecule type" value="Genomic_DNA"/>
</dbReference>
<dbReference type="RefSeq" id="WP_157333339.1">
    <property type="nucleotide sequence ID" value="NZ_RHLK01000002.1"/>
</dbReference>
<proteinExistence type="predicted"/>
<evidence type="ECO:0000313" key="2">
    <source>
        <dbReference type="Proteomes" id="UP000490800"/>
    </source>
</evidence>
<gene>
    <name evidence="1" type="ORF">EDM21_04750</name>
</gene>
<reference evidence="1 2" key="1">
    <citation type="journal article" date="2019" name="Microorganisms">
        <title>Paenibacillus lutrae sp. nov., A Chitinolytic Species Isolated from A River Otter in Castril Natural Park, Granada, Spain.</title>
        <authorList>
            <person name="Rodriguez M."/>
            <person name="Reina J.C."/>
            <person name="Bejar V."/>
            <person name="Llamas I."/>
        </authorList>
    </citation>
    <scope>NUCLEOTIDE SEQUENCE [LARGE SCALE GENOMIC DNA]</scope>
    <source>
        <strain evidence="1 2">N10</strain>
    </source>
</reference>
<dbReference type="Proteomes" id="UP000490800">
    <property type="component" value="Unassembled WGS sequence"/>
</dbReference>
<dbReference type="OrthoDB" id="2630463at2"/>
<evidence type="ECO:0000313" key="1">
    <source>
        <dbReference type="EMBL" id="MVO98833.1"/>
    </source>
</evidence>
<protein>
    <submittedName>
        <fullName evidence="1">Uncharacterized protein</fullName>
    </submittedName>
</protein>